<dbReference type="Proteomes" id="UP000245942">
    <property type="component" value="Unassembled WGS sequence"/>
</dbReference>
<dbReference type="RefSeq" id="XP_025348339.1">
    <property type="nucleotide sequence ID" value="XM_025490909.1"/>
</dbReference>
<dbReference type="InterPro" id="IPR021475">
    <property type="entry name" value="Pants/Emi1-like"/>
</dbReference>
<keyword evidence="2" id="KW-1185">Reference proteome</keyword>
<accession>A0A316U7G7</accession>
<dbReference type="AlphaFoldDB" id="A0A316U7G7"/>
<dbReference type="STRING" id="1684307.A0A316U7G7"/>
<evidence type="ECO:0000313" key="1">
    <source>
        <dbReference type="EMBL" id="PWN21179.1"/>
    </source>
</evidence>
<dbReference type="GeneID" id="37012643"/>
<protein>
    <submittedName>
        <fullName evidence="1">Uncharacterized protein</fullName>
    </submittedName>
</protein>
<dbReference type="EMBL" id="KZ819326">
    <property type="protein sequence ID" value="PWN21179.1"/>
    <property type="molecule type" value="Genomic_DNA"/>
</dbReference>
<evidence type="ECO:0000313" key="2">
    <source>
        <dbReference type="Proteomes" id="UP000245942"/>
    </source>
</evidence>
<gene>
    <name evidence="1" type="ORF">BCV69DRAFT_269970</name>
</gene>
<name>A0A316U7G7_9BASI</name>
<dbReference type="PANTHER" id="PTHR28052:SF1">
    <property type="entry name" value="UPF0545 PROTEIN C22ORF39"/>
    <property type="match status" value="1"/>
</dbReference>
<sequence>MSASSSTTTTGAHHDALYEKLVQQERIIQSAALPADEMPSCMNLFDKWATCFALVPQFRAVYRYGSFDDCTRKLDDFKFCLTLKGIDQAQKREAYIERKARAMARRRMPGGNTSEEVWEMRTDPIIDLQCVDEALLPKKDGGKT</sequence>
<organism evidence="1 2">
    <name type="scientific">Pseudomicrostroma glucosiphilum</name>
    <dbReference type="NCBI Taxonomy" id="1684307"/>
    <lineage>
        <taxon>Eukaryota</taxon>
        <taxon>Fungi</taxon>
        <taxon>Dikarya</taxon>
        <taxon>Basidiomycota</taxon>
        <taxon>Ustilaginomycotina</taxon>
        <taxon>Exobasidiomycetes</taxon>
        <taxon>Microstromatales</taxon>
        <taxon>Microstromatales incertae sedis</taxon>
        <taxon>Pseudomicrostroma</taxon>
    </lineage>
</organism>
<dbReference type="PANTHER" id="PTHR28052">
    <property type="entry name" value="UPF0545 PROTEIN C22ORF39"/>
    <property type="match status" value="1"/>
</dbReference>
<reference evidence="1 2" key="1">
    <citation type="journal article" date="2018" name="Mol. Biol. Evol.">
        <title>Broad Genomic Sampling Reveals a Smut Pathogenic Ancestry of the Fungal Clade Ustilaginomycotina.</title>
        <authorList>
            <person name="Kijpornyongpan T."/>
            <person name="Mondo S.J."/>
            <person name="Barry K."/>
            <person name="Sandor L."/>
            <person name="Lee J."/>
            <person name="Lipzen A."/>
            <person name="Pangilinan J."/>
            <person name="LaButti K."/>
            <person name="Hainaut M."/>
            <person name="Henrissat B."/>
            <person name="Grigoriev I.V."/>
            <person name="Spatafora J.W."/>
            <person name="Aime M.C."/>
        </authorList>
    </citation>
    <scope>NUCLEOTIDE SEQUENCE [LARGE SCALE GENOMIC DNA]</scope>
    <source>
        <strain evidence="1 2">MCA 4718</strain>
    </source>
</reference>
<dbReference type="OrthoDB" id="2017405at2759"/>
<dbReference type="Pfam" id="PF11326">
    <property type="entry name" value="PANTS-like"/>
    <property type="match status" value="1"/>
</dbReference>
<proteinExistence type="predicted"/>